<comment type="subcellular location">
    <subcellularLocation>
        <location evidence="1">Membrane</location>
        <topology evidence="1">Multi-pass membrane protein</topology>
    </subcellularLocation>
</comment>
<name>A0AAD5MJU3_PARTN</name>
<gene>
    <name evidence="7" type="ORF">KIN20_018369</name>
</gene>
<feature type="transmembrane region" description="Helical" evidence="6">
    <location>
        <begin position="228"/>
        <end position="261"/>
    </location>
</feature>
<evidence type="ECO:0000313" key="7">
    <source>
        <dbReference type="EMBL" id="KAJ1359600.1"/>
    </source>
</evidence>
<feature type="transmembrane region" description="Helical" evidence="6">
    <location>
        <begin position="62"/>
        <end position="85"/>
    </location>
</feature>
<evidence type="ECO:0008006" key="9">
    <source>
        <dbReference type="Google" id="ProtNLM"/>
    </source>
</evidence>
<keyword evidence="3 6" id="KW-1133">Transmembrane helix</keyword>
<feature type="transmembrane region" description="Helical" evidence="6">
    <location>
        <begin position="301"/>
        <end position="320"/>
    </location>
</feature>
<dbReference type="PANTHER" id="PTHR31154:SF4">
    <property type="entry name" value="MEMBRANE TRANSPORTER PROTEIN"/>
    <property type="match status" value="1"/>
</dbReference>
<dbReference type="Pfam" id="PF01925">
    <property type="entry name" value="TauE"/>
    <property type="match status" value="1"/>
</dbReference>
<feature type="transmembrane region" description="Helical" evidence="6">
    <location>
        <begin position="351"/>
        <end position="370"/>
    </location>
</feature>
<proteinExistence type="predicted"/>
<evidence type="ECO:0000256" key="3">
    <source>
        <dbReference type="ARBA" id="ARBA00022989"/>
    </source>
</evidence>
<reference evidence="7" key="1">
    <citation type="submission" date="2021-06" db="EMBL/GenBank/DDBJ databases">
        <title>Parelaphostrongylus tenuis whole genome reference sequence.</title>
        <authorList>
            <person name="Garwood T.J."/>
            <person name="Larsen P.A."/>
            <person name="Fountain-Jones N.M."/>
            <person name="Garbe J.R."/>
            <person name="Macchietto M.G."/>
            <person name="Kania S.A."/>
            <person name="Gerhold R.W."/>
            <person name="Richards J.E."/>
            <person name="Wolf T.M."/>
        </authorList>
    </citation>
    <scope>NUCLEOTIDE SEQUENCE</scope>
    <source>
        <strain evidence="7">MNPRO001-30</strain>
        <tissue evidence="7">Meninges</tissue>
    </source>
</reference>
<keyword evidence="2 6" id="KW-0812">Transmembrane</keyword>
<evidence type="ECO:0000256" key="1">
    <source>
        <dbReference type="ARBA" id="ARBA00004141"/>
    </source>
</evidence>
<keyword evidence="8" id="KW-1185">Reference proteome</keyword>
<comment type="caution">
    <text evidence="7">The sequence shown here is derived from an EMBL/GenBank/DDBJ whole genome shotgun (WGS) entry which is preliminary data.</text>
</comment>
<organism evidence="7 8">
    <name type="scientific">Parelaphostrongylus tenuis</name>
    <name type="common">Meningeal worm</name>
    <dbReference type="NCBI Taxonomy" id="148309"/>
    <lineage>
        <taxon>Eukaryota</taxon>
        <taxon>Metazoa</taxon>
        <taxon>Ecdysozoa</taxon>
        <taxon>Nematoda</taxon>
        <taxon>Chromadorea</taxon>
        <taxon>Rhabditida</taxon>
        <taxon>Rhabditina</taxon>
        <taxon>Rhabditomorpha</taxon>
        <taxon>Strongyloidea</taxon>
        <taxon>Metastrongylidae</taxon>
        <taxon>Parelaphostrongylus</taxon>
    </lineage>
</organism>
<feature type="compositionally biased region" description="Basic and acidic residues" evidence="5">
    <location>
        <begin position="1"/>
        <end position="12"/>
    </location>
</feature>
<evidence type="ECO:0000313" key="8">
    <source>
        <dbReference type="Proteomes" id="UP001196413"/>
    </source>
</evidence>
<evidence type="ECO:0000256" key="6">
    <source>
        <dbReference type="SAM" id="Phobius"/>
    </source>
</evidence>
<dbReference type="AlphaFoldDB" id="A0AAD5MJU3"/>
<evidence type="ECO:0000256" key="5">
    <source>
        <dbReference type="SAM" id="MobiDB-lite"/>
    </source>
</evidence>
<feature type="transmembrane region" description="Helical" evidence="6">
    <location>
        <begin position="162"/>
        <end position="180"/>
    </location>
</feature>
<accession>A0AAD5MJU3</accession>
<dbReference type="EMBL" id="JAHQIW010003651">
    <property type="protein sequence ID" value="KAJ1359600.1"/>
    <property type="molecule type" value="Genomic_DNA"/>
</dbReference>
<dbReference type="GO" id="GO:0016020">
    <property type="term" value="C:membrane"/>
    <property type="evidence" value="ECO:0007669"/>
    <property type="project" value="UniProtKB-SubCell"/>
</dbReference>
<protein>
    <recommendedName>
        <fullName evidence="9">Sulfite exporter TauE/SafE family protein</fullName>
    </recommendedName>
</protein>
<dbReference type="PANTHER" id="PTHR31154">
    <property type="entry name" value="MEMBRANE TRANSPORTER PROTEIN"/>
    <property type="match status" value="1"/>
</dbReference>
<evidence type="ECO:0000256" key="4">
    <source>
        <dbReference type="ARBA" id="ARBA00023136"/>
    </source>
</evidence>
<evidence type="ECO:0000256" key="2">
    <source>
        <dbReference type="ARBA" id="ARBA00022692"/>
    </source>
</evidence>
<feature type="transmembrane region" description="Helical" evidence="6">
    <location>
        <begin position="327"/>
        <end position="345"/>
    </location>
</feature>
<dbReference type="Proteomes" id="UP001196413">
    <property type="component" value="Unassembled WGS sequence"/>
</dbReference>
<feature type="transmembrane region" description="Helical" evidence="6">
    <location>
        <begin position="192"/>
        <end position="208"/>
    </location>
</feature>
<dbReference type="InterPro" id="IPR002781">
    <property type="entry name" value="TM_pro_TauE-like"/>
</dbReference>
<feature type="transmembrane region" description="Helical" evidence="6">
    <location>
        <begin position="135"/>
        <end position="156"/>
    </location>
</feature>
<keyword evidence="4 6" id="KW-0472">Membrane</keyword>
<sequence length="396" mass="43884">MEERTSEKKPKMICESGNEDEDRVGDGDREEKRQHLDETWSSREVANDADFIDVVLIRYRKYVAVLIPLIVMQTLWWLTAIRYSWLSLYTTHWHLPAIMIVGSTIAGMTSEGGGAVAFPVMTLGLNIAPTVARDFSLIVQSIGMSCALFVIVFMNVQIEKRAVIFGMIGSVPGLVFGSVVIDHLMTAPQKKMLFVSIWSSFAIALYMLNNEKRRKTYLVIPMFKLWKAIVLVCTGFIGGVFTAFTGSGVDICIFSIITLLFRVSEKTATPTTIVLMGMNSVIGVYYRSVWEDDISPLAVDYVKVTVPVAVTLAPIGSFLGSHFHRKVLASFIYVLEALAVIGFLATKPSPILVLTGASILAIGFMFFLLISKVGSRIMEKIESVKNASECEEMLTE</sequence>
<feature type="transmembrane region" description="Helical" evidence="6">
    <location>
        <begin position="273"/>
        <end position="289"/>
    </location>
</feature>
<feature type="region of interest" description="Disordered" evidence="5">
    <location>
        <begin position="1"/>
        <end position="36"/>
    </location>
</feature>
<feature type="compositionally biased region" description="Basic and acidic residues" evidence="5">
    <location>
        <begin position="24"/>
        <end position="36"/>
    </location>
</feature>